<dbReference type="EMBL" id="JAYJJT010000022">
    <property type="protein sequence ID" value="MEB3051478.1"/>
    <property type="molecule type" value="Genomic_DNA"/>
</dbReference>
<evidence type="ECO:0000313" key="2">
    <source>
        <dbReference type="Proteomes" id="UP001299046"/>
    </source>
</evidence>
<comment type="caution">
    <text evidence="1">The sequence shown here is derived from an EMBL/GenBank/DDBJ whole genome shotgun (WGS) entry which is preliminary data.</text>
</comment>
<evidence type="ECO:0000313" key="1">
    <source>
        <dbReference type="EMBL" id="MEB3051478.1"/>
    </source>
</evidence>
<proteinExistence type="predicted"/>
<reference evidence="1 2" key="1">
    <citation type="submission" date="2023-12" db="EMBL/GenBank/DDBJ databases">
        <title>Description of new species of Mycobacterium terrae complex isolated from sewage at the Sao Paulo Zoological Park Foundation in Brazil.</title>
        <authorList>
            <person name="Romagnoli C.L."/>
            <person name="Conceicao E.C."/>
            <person name="Machado E."/>
            <person name="Barreto L.B.P.F."/>
            <person name="Sharma A."/>
            <person name="Silva N.M."/>
            <person name="Marques L.E."/>
            <person name="Juliana M.A."/>
            <person name="Lourenco M.C.S."/>
            <person name="Digiampietri L.A."/>
            <person name="Suffys P.N."/>
            <person name="Viana-Niero C."/>
        </authorList>
    </citation>
    <scope>NUCLEOTIDE SEQUENCE [LARGE SCALE GENOMIC DNA]</scope>
    <source>
        <strain evidence="1 2">MYC123</strain>
    </source>
</reference>
<gene>
    <name evidence="1" type="ORF">KV112_17335</name>
</gene>
<name>A0ABU5YN37_9MYCO</name>
<accession>A0ABU5YN37</accession>
<dbReference type="InterPro" id="IPR007423">
    <property type="entry name" value="Sel_put"/>
</dbReference>
<organism evidence="1 2">
    <name type="scientific">[Mycobacterium] zoologicum</name>
    <dbReference type="NCBI Taxonomy" id="2872311"/>
    <lineage>
        <taxon>Bacteria</taxon>
        <taxon>Bacillati</taxon>
        <taxon>Actinomycetota</taxon>
        <taxon>Actinomycetes</taxon>
        <taxon>Mycobacteriales</taxon>
        <taxon>Mycobacteriaceae</taxon>
        <taxon>Mycolicibacter</taxon>
    </lineage>
</organism>
<dbReference type="Proteomes" id="UP001299046">
    <property type="component" value="Unassembled WGS sequence"/>
</dbReference>
<keyword evidence="2" id="KW-1185">Reference proteome</keyword>
<dbReference type="RefSeq" id="WP_224861584.1">
    <property type="nucleotide sequence ID" value="NZ_JAYJJT010000022.1"/>
</dbReference>
<sequence length="65" mass="7866">MGRPPIRLAQAAVRQVRWYWASLLGDNHYQRYLDYRRRAHPGEPVLSERDYWRRRHDADPGARCC</sequence>
<protein>
    <submittedName>
        <fullName evidence="1">YbdD/YjiX family protein</fullName>
    </submittedName>
</protein>
<dbReference type="Pfam" id="PF04328">
    <property type="entry name" value="Sel_put"/>
    <property type="match status" value="1"/>
</dbReference>